<organism evidence="1">
    <name type="scientific">Culex pipiens</name>
    <name type="common">House mosquito</name>
    <dbReference type="NCBI Taxonomy" id="7175"/>
    <lineage>
        <taxon>Eukaryota</taxon>
        <taxon>Metazoa</taxon>
        <taxon>Ecdysozoa</taxon>
        <taxon>Arthropoda</taxon>
        <taxon>Hexapoda</taxon>
        <taxon>Insecta</taxon>
        <taxon>Pterygota</taxon>
        <taxon>Neoptera</taxon>
        <taxon>Endopterygota</taxon>
        <taxon>Diptera</taxon>
        <taxon>Nematocera</taxon>
        <taxon>Culicoidea</taxon>
        <taxon>Culicidae</taxon>
        <taxon>Culicinae</taxon>
        <taxon>Culicini</taxon>
        <taxon>Culex</taxon>
        <taxon>Culex</taxon>
    </lineage>
</organism>
<dbReference type="EMBL" id="HBUE01046036">
    <property type="protein sequence ID" value="CAG6462707.1"/>
    <property type="molecule type" value="Transcribed_RNA"/>
</dbReference>
<reference evidence="1" key="1">
    <citation type="submission" date="2021-05" db="EMBL/GenBank/DDBJ databases">
        <authorList>
            <person name="Alioto T."/>
            <person name="Alioto T."/>
            <person name="Gomez Garrido J."/>
        </authorList>
    </citation>
    <scope>NUCLEOTIDE SEQUENCE</scope>
</reference>
<name>A0A8D8AT37_CULPI</name>
<dbReference type="AlphaFoldDB" id="A0A8D8AT37"/>
<evidence type="ECO:0000313" key="1">
    <source>
        <dbReference type="EMBL" id="CAG6462707.1"/>
    </source>
</evidence>
<sequence>MKQNQGGHRHSFSSVPRKINKMLVLRSPLAAFYPLPLEFQVILRSKISISLKTCQKSASFGRTIVMVLTVKGLIESKKFRMINLEVSESSLESTSLLALELVLDRSCSDTKF</sequence>
<accession>A0A8D8AT37</accession>
<protein>
    <submittedName>
        <fullName evidence="1">(northern house mosquito) hypothetical protein</fullName>
    </submittedName>
</protein>
<proteinExistence type="predicted"/>